<feature type="compositionally biased region" description="Basic and acidic residues" evidence="1">
    <location>
        <begin position="297"/>
        <end position="310"/>
    </location>
</feature>
<feature type="compositionally biased region" description="Polar residues" evidence="1">
    <location>
        <begin position="475"/>
        <end position="488"/>
    </location>
</feature>
<dbReference type="Proteomes" id="UP001186944">
    <property type="component" value="Unassembled WGS sequence"/>
</dbReference>
<evidence type="ECO:0000313" key="2">
    <source>
        <dbReference type="EMBL" id="KAK3097133.1"/>
    </source>
</evidence>
<accession>A0AA88Y321</accession>
<feature type="compositionally biased region" description="Basic and acidic residues" evidence="1">
    <location>
        <begin position="714"/>
        <end position="724"/>
    </location>
</feature>
<feature type="compositionally biased region" description="Basic and acidic residues" evidence="1">
    <location>
        <begin position="495"/>
        <end position="517"/>
    </location>
</feature>
<dbReference type="EMBL" id="VSWD01000007">
    <property type="protein sequence ID" value="KAK3097133.1"/>
    <property type="molecule type" value="Genomic_DNA"/>
</dbReference>
<proteinExistence type="predicted"/>
<feature type="compositionally biased region" description="Basic and acidic residues" evidence="1">
    <location>
        <begin position="361"/>
        <end position="391"/>
    </location>
</feature>
<keyword evidence="3" id="KW-1185">Reference proteome</keyword>
<feature type="compositionally biased region" description="Basic and acidic residues" evidence="1">
    <location>
        <begin position="582"/>
        <end position="596"/>
    </location>
</feature>
<protein>
    <submittedName>
        <fullName evidence="2">Uncharacterized protein</fullName>
    </submittedName>
</protein>
<evidence type="ECO:0000256" key="1">
    <source>
        <dbReference type="SAM" id="MobiDB-lite"/>
    </source>
</evidence>
<feature type="compositionally biased region" description="Basic and acidic residues" evidence="1">
    <location>
        <begin position="326"/>
        <end position="337"/>
    </location>
</feature>
<reference evidence="2" key="1">
    <citation type="submission" date="2019-08" db="EMBL/GenBank/DDBJ databases">
        <title>The improved chromosome-level genome for the pearl oyster Pinctada fucata martensii using PacBio sequencing and Hi-C.</title>
        <authorList>
            <person name="Zheng Z."/>
        </authorList>
    </citation>
    <scope>NUCLEOTIDE SEQUENCE</scope>
    <source>
        <strain evidence="2">ZZ-2019</strain>
        <tissue evidence="2">Adductor muscle</tissue>
    </source>
</reference>
<feature type="region of interest" description="Disordered" evidence="1">
    <location>
        <begin position="671"/>
        <end position="738"/>
    </location>
</feature>
<organism evidence="2 3">
    <name type="scientific">Pinctada imbricata</name>
    <name type="common">Atlantic pearl-oyster</name>
    <name type="synonym">Pinctada martensii</name>
    <dbReference type="NCBI Taxonomy" id="66713"/>
    <lineage>
        <taxon>Eukaryota</taxon>
        <taxon>Metazoa</taxon>
        <taxon>Spiralia</taxon>
        <taxon>Lophotrochozoa</taxon>
        <taxon>Mollusca</taxon>
        <taxon>Bivalvia</taxon>
        <taxon>Autobranchia</taxon>
        <taxon>Pteriomorphia</taxon>
        <taxon>Pterioida</taxon>
        <taxon>Pterioidea</taxon>
        <taxon>Pteriidae</taxon>
        <taxon>Pinctada</taxon>
    </lineage>
</organism>
<name>A0AA88Y321_PINIB</name>
<gene>
    <name evidence="2" type="ORF">FSP39_006657</name>
</gene>
<dbReference type="AlphaFoldDB" id="A0AA88Y321"/>
<evidence type="ECO:0000313" key="3">
    <source>
        <dbReference type="Proteomes" id="UP001186944"/>
    </source>
</evidence>
<feature type="compositionally biased region" description="Basic and acidic residues" evidence="1">
    <location>
        <begin position="671"/>
        <end position="685"/>
    </location>
</feature>
<feature type="region of interest" description="Disordered" evidence="1">
    <location>
        <begin position="198"/>
        <end position="239"/>
    </location>
</feature>
<feature type="region of interest" description="Disordered" evidence="1">
    <location>
        <begin position="285"/>
        <end position="620"/>
    </location>
</feature>
<comment type="caution">
    <text evidence="2">The sequence shown here is derived from an EMBL/GenBank/DDBJ whole genome shotgun (WGS) entry which is preliminary data.</text>
</comment>
<feature type="compositionally biased region" description="Basic and acidic residues" evidence="1">
    <location>
        <begin position="402"/>
        <end position="434"/>
    </location>
</feature>
<sequence length="738" mass="81420">MFRNFIQALASGVTAVLENRSEVTAHSEAEPGNVNTNAVQPPSITQDMSLIGSQSELCTSALGNHSELSTSAFEEIQVPQKESEDLNPDLNSSGSIEVISTETVSEVKVSMTDTLVITDSMIFNRNVPMPGRKAKQTDWKQRKNRNTYKSEWSYKPGEMCRDVRLETNPNLPVYRTNAATKVEKVEGAKEDTAERVLKEQSESLKEDLGRSVEKKEDVEEIKAEGNKEPKKGEVKMPEIKLAATKDEEFGKKGLEDSVSEREVEVAVKVSCESENVMATAQCVKEKTEATGTVEKGLSVDENKKNNSDVKESEDEFKDECSLIDENAVKEVESKVYENEPVCSNEEERQKKPSEVSAGKTSPEELKEKRIENESRISKAGKKGVDQNDKNVSESSTNGEDEKEQKDSDQKDNFKSYDETKAEEKRELDKAKWDEAMDGWIQATRKGRKARSRGVSENDGQLVSHHVAASGDGNKHSSSTENVSDSVTDYESLLADWKKDTEKHKLKKRNSDSGEKSLVKTPTSTEKKTRTFVSKMINSPNSPISYAAAVTSDSPPEGMRGSNEQKEGGEKISSSPVNAVGREIGRSIETCKEDTKVKSSSNGGKKELLENSDSAGKFCSKGKEDRVANVELNDLDISDAEREVSKLVSEITSKVLAEAETEAGVLEEQIMRENSSKEAQDSRDIPFEDSAIISEGRKLSKAPEGMSLPLASLERGAEESERSNSPEEFISLLQQVMPT</sequence>